<reference evidence="2" key="1">
    <citation type="journal article" date="2020" name="Stud. Mycol.">
        <title>101 Dothideomycetes genomes: a test case for predicting lifestyles and emergence of pathogens.</title>
        <authorList>
            <person name="Haridas S."/>
            <person name="Albert R."/>
            <person name="Binder M."/>
            <person name="Bloem J."/>
            <person name="Labutti K."/>
            <person name="Salamov A."/>
            <person name="Andreopoulos B."/>
            <person name="Baker S."/>
            <person name="Barry K."/>
            <person name="Bills G."/>
            <person name="Bluhm B."/>
            <person name="Cannon C."/>
            <person name="Castanera R."/>
            <person name="Culley D."/>
            <person name="Daum C."/>
            <person name="Ezra D."/>
            <person name="Gonzalez J."/>
            <person name="Henrissat B."/>
            <person name="Kuo A."/>
            <person name="Liang C."/>
            <person name="Lipzen A."/>
            <person name="Lutzoni F."/>
            <person name="Magnuson J."/>
            <person name="Mondo S."/>
            <person name="Nolan M."/>
            <person name="Ohm R."/>
            <person name="Pangilinan J."/>
            <person name="Park H.-J."/>
            <person name="Ramirez L."/>
            <person name="Alfaro M."/>
            <person name="Sun H."/>
            <person name="Tritt A."/>
            <person name="Yoshinaga Y."/>
            <person name="Zwiers L.-H."/>
            <person name="Turgeon B."/>
            <person name="Goodwin S."/>
            <person name="Spatafora J."/>
            <person name="Crous P."/>
            <person name="Grigoriev I."/>
        </authorList>
    </citation>
    <scope>NUCLEOTIDE SEQUENCE</scope>
    <source>
        <strain evidence="2">CBS 690.94</strain>
    </source>
</reference>
<feature type="compositionally biased region" description="Low complexity" evidence="1">
    <location>
        <begin position="140"/>
        <end position="160"/>
    </location>
</feature>
<feature type="compositionally biased region" description="Basic and acidic residues" evidence="1">
    <location>
        <begin position="602"/>
        <end position="625"/>
    </location>
</feature>
<evidence type="ECO:0000313" key="2">
    <source>
        <dbReference type="EMBL" id="KAF2437361.1"/>
    </source>
</evidence>
<feature type="region of interest" description="Disordered" evidence="1">
    <location>
        <begin position="136"/>
        <end position="175"/>
    </location>
</feature>
<proteinExistence type="predicted"/>
<dbReference type="EMBL" id="MU001516">
    <property type="protein sequence ID" value="KAF2437361.1"/>
    <property type="molecule type" value="Genomic_DNA"/>
</dbReference>
<keyword evidence="3" id="KW-1185">Reference proteome</keyword>
<feature type="region of interest" description="Disordered" evidence="1">
    <location>
        <begin position="562"/>
        <end position="656"/>
    </location>
</feature>
<dbReference type="AlphaFoldDB" id="A0A9P4U555"/>
<evidence type="ECO:0000256" key="1">
    <source>
        <dbReference type="SAM" id="MobiDB-lite"/>
    </source>
</evidence>
<accession>A0A9P4U555</accession>
<protein>
    <submittedName>
        <fullName evidence="2">Uncharacterized protein</fullName>
    </submittedName>
</protein>
<name>A0A9P4U555_9PLEO</name>
<comment type="caution">
    <text evidence="2">The sequence shown here is derived from an EMBL/GenBank/DDBJ whole genome shotgun (WGS) entry which is preliminary data.</text>
</comment>
<dbReference type="OrthoDB" id="4395072at2759"/>
<feature type="compositionally biased region" description="Polar residues" evidence="1">
    <location>
        <begin position="646"/>
        <end position="656"/>
    </location>
</feature>
<sequence length="656" mass="73046">MRNDKTVQLHPTVCIRCSSKRCRKKFKEAVKDLEYLTPRFRRVEVILETPQFATGEPESSETITHEAANTQVRNPSVKQTQQIQSWSHGDSACGLKLKTTTWISNKRIEAISTIGGVVKVDGKFYGLTTAHGIIAPPEPSASGQSSSCSSEVSTSESGSESSDDPEDTHSTDVTKINCESEEVYLPNRWDDLSSSGPACFCGQTQPLAPVDETHASNNSDFALIDMGLSPSRLIFNTYSISNRRVADINTIRSTKGGLFTERIHFVTEQEWIFSHQEDRTQQTFTERVSGAWVIQDKRLCGIVVAVYEKEPYVHMITIDKMFRDIRGTLIAKNVTLATREDISMVYRVPEPSKSGDSIQSHSSNRLKLPDQSRLRTIRIGNQAFPGSTSEIRPPLKEHLPGPIINPPMMPVPVMDTMFVSYSSRSFIPATMSGAKTKPPGISSLVATCPECGNTGLDINLQRHLARHRRQKHRDNEQSYPCEQERYESVCPQLDYGDFLPQPPPIYASTQDVIIQPDDLYPSQGMQSHHRYTTAHRSAPWTDHSVIGSVIGSIDSSSISLASSELRTHGNDRRVPQDSTERGRSEYQHGNPGFTGSVSLESNELRTHGNDRRVPHDATERWRSDYSHGAPGYRGSNSRDANREDATNPQFKGPSSP</sequence>
<dbReference type="Proteomes" id="UP000799764">
    <property type="component" value="Unassembled WGS sequence"/>
</dbReference>
<evidence type="ECO:0000313" key="3">
    <source>
        <dbReference type="Proteomes" id="UP000799764"/>
    </source>
</evidence>
<organism evidence="2 3">
    <name type="scientific">Karstenula rhodostoma CBS 690.94</name>
    <dbReference type="NCBI Taxonomy" id="1392251"/>
    <lineage>
        <taxon>Eukaryota</taxon>
        <taxon>Fungi</taxon>
        <taxon>Dikarya</taxon>
        <taxon>Ascomycota</taxon>
        <taxon>Pezizomycotina</taxon>
        <taxon>Dothideomycetes</taxon>
        <taxon>Pleosporomycetidae</taxon>
        <taxon>Pleosporales</taxon>
        <taxon>Massarineae</taxon>
        <taxon>Didymosphaeriaceae</taxon>
        <taxon>Karstenula</taxon>
    </lineage>
</organism>
<feature type="compositionally biased region" description="Basic and acidic residues" evidence="1">
    <location>
        <begin position="565"/>
        <end position="586"/>
    </location>
</feature>
<gene>
    <name evidence="2" type="ORF">P171DRAFT_526928</name>
</gene>